<keyword evidence="2" id="KW-1185">Reference proteome</keyword>
<comment type="caution">
    <text evidence="1">The sequence shown here is derived from an EMBL/GenBank/DDBJ whole genome shotgun (WGS) entry which is preliminary data.</text>
</comment>
<organism evidence="1 2">
    <name type="scientific">Cryptolaemus montrouzieri</name>
    <dbReference type="NCBI Taxonomy" id="559131"/>
    <lineage>
        <taxon>Eukaryota</taxon>
        <taxon>Metazoa</taxon>
        <taxon>Ecdysozoa</taxon>
        <taxon>Arthropoda</taxon>
        <taxon>Hexapoda</taxon>
        <taxon>Insecta</taxon>
        <taxon>Pterygota</taxon>
        <taxon>Neoptera</taxon>
        <taxon>Endopterygota</taxon>
        <taxon>Coleoptera</taxon>
        <taxon>Polyphaga</taxon>
        <taxon>Cucujiformia</taxon>
        <taxon>Coccinelloidea</taxon>
        <taxon>Coccinellidae</taxon>
        <taxon>Scymninae</taxon>
        <taxon>Scymnini</taxon>
        <taxon>Cryptolaemus</taxon>
    </lineage>
</organism>
<dbReference type="SUPFAM" id="SSF53335">
    <property type="entry name" value="S-adenosyl-L-methionine-dependent methyltransferases"/>
    <property type="match status" value="1"/>
</dbReference>
<protein>
    <submittedName>
        <fullName evidence="1">Uncharacterized protein</fullName>
    </submittedName>
</protein>
<sequence length="172" mass="20506">MIPGSLLRGQKIFRQALFNSHDLLKPHGELVYLFLYKRVPVFECYRELSRIDRWKRYTEDFADFIPRYSGSDRISKLENDFAEANLKLVSYEFEKESIIFTSRRNLLSLHLTMNSIYQLVPEDHKKQFLDDYIKAVSVVNGIDFTDEEKLDDEIQMNYPVLTIHARKKNYEI</sequence>
<accession>A0ABD2NRR6</accession>
<dbReference type="EMBL" id="JABFTP020000144">
    <property type="protein sequence ID" value="KAL3281355.1"/>
    <property type="molecule type" value="Genomic_DNA"/>
</dbReference>
<evidence type="ECO:0000313" key="2">
    <source>
        <dbReference type="Proteomes" id="UP001516400"/>
    </source>
</evidence>
<name>A0ABD2NRR6_9CUCU</name>
<dbReference type="AlphaFoldDB" id="A0ABD2NRR6"/>
<proteinExistence type="predicted"/>
<dbReference type="Proteomes" id="UP001516400">
    <property type="component" value="Unassembled WGS sequence"/>
</dbReference>
<dbReference type="InterPro" id="IPR029063">
    <property type="entry name" value="SAM-dependent_MTases_sf"/>
</dbReference>
<evidence type="ECO:0000313" key="1">
    <source>
        <dbReference type="EMBL" id="KAL3281355.1"/>
    </source>
</evidence>
<reference evidence="1 2" key="1">
    <citation type="journal article" date="2021" name="BMC Biol.">
        <title>Horizontally acquired antibacterial genes associated with adaptive radiation of ladybird beetles.</title>
        <authorList>
            <person name="Li H.S."/>
            <person name="Tang X.F."/>
            <person name="Huang Y.H."/>
            <person name="Xu Z.Y."/>
            <person name="Chen M.L."/>
            <person name="Du X.Y."/>
            <person name="Qiu B.Y."/>
            <person name="Chen P.T."/>
            <person name="Zhang W."/>
            <person name="Slipinski A."/>
            <person name="Escalona H.E."/>
            <person name="Waterhouse R.M."/>
            <person name="Zwick A."/>
            <person name="Pang H."/>
        </authorList>
    </citation>
    <scope>NUCLEOTIDE SEQUENCE [LARGE SCALE GENOMIC DNA]</scope>
    <source>
        <strain evidence="1">SYSU2018</strain>
    </source>
</reference>
<gene>
    <name evidence="1" type="ORF">HHI36_004567</name>
</gene>